<keyword evidence="2" id="KW-1185">Reference proteome</keyword>
<gene>
    <name evidence="1" type="ORF">I4F81_009502</name>
</gene>
<accession>A0ACC3CAI1</accession>
<name>A0ACC3CAI1_PYRYE</name>
<protein>
    <submittedName>
        <fullName evidence="1">Uncharacterized protein</fullName>
    </submittedName>
</protein>
<evidence type="ECO:0000313" key="2">
    <source>
        <dbReference type="Proteomes" id="UP000798662"/>
    </source>
</evidence>
<dbReference type="EMBL" id="CM020620">
    <property type="protein sequence ID" value="KAK1866990.1"/>
    <property type="molecule type" value="Genomic_DNA"/>
</dbReference>
<sequence length="2302" mass="241266">MGARGERAAPRLRPPYGGSPSPPPFIECGDDPLSWPKRRASDAARGPHARRTTARVGGHPVVIAGVSSACCRRPTVTPPPPPPPPPRLLPAPPSTGAHKGGCAKHLARHLGPCARRPGDARACRPSPSLSRRTGCQTRSMSAPPWRRPPGAVAADAVAGDGRPCGGVDSLPAGLWARWCIGRSGGCGGNETCGSSGPPVVGAAVTTPTAAAGAAATETAVASETASTVATVARGSTAGVTAAVMRVVGGVGDGVRPRCSVTGGVDRRPPSYSVGAGVSVALPLVAGGVAHGSGCAASSGASDGASLGLNDDGHGDVEAAAAAAPAALTPDGQARLGGRAVPCAYRGRPAVPCPRGKRRGGLTRRLMLLAVGTAAAVLTGAATATEQQTLQRGLAAVAAAAPPVLLLDGGILGAENAAALPMLGRATLTVPYSGADYDDLDGGLRQTTTGGTQPPFPFGLSNGQSSVTLVQVNGSAETTITYFFRPEAGLTLEDYDRVFLSSDTGVLVPTADVAVAEAILDNSTGSPVYNLTLSFDFSRFVGQTQFTFDLVNRETGESVPGSSPSQTDFTISGLTLYTETTTTSTPTDGGPPVVTVNREVVGGDGQPLTIDWETAATIPQVTLIGFIQYVNGSNSTVTSGGGGGGGGGGQPLPLSDIDFSFGRQPLDSGVVPGGPASPVAHDANACPIDGGTWNGSAVQLAPGCGIGFADDDGVQLGITLQPYRPGPVQLVFKWPELTDGTELDDIQFETFVDVEVTGTPPPVVLAISPSSALAPEGDEDVTLTVLNTQPNMTFNVLVGGEFGFPQADGASSYVDRGDGMQTVTVVSSPGEGNNLNWTLTVTTTPAPDGTGVPGTPVVVDAVDLTRPPFLFNYLNANVTLDGISPNSGPEEGGTIVTLTGDFPDFDKDGTGEILFNNRPIGPEYIISGNDNTIVFRVPPRVEVGEGFTYSVSVEVGKYQSAGLLFTFIQAQPSLSILVTGGSFDSGNRRYNIGRCNNAIFRAILDAGTFSQTPTFSWRLLDTSQTDAAGNSVDVLPEVVAASSTLELGSVVNVSSQTLLIPWESWPAQNRVYQLVVTVTTRFNVTEVTSILVRQGTADLIGVTLVDPVPRSLVLPDLPLQVEAKIGTPTCLGLTEIDEEVTYDWTWQGDVYSFTYQSTAATKNNTTPTLLGREFNVPQANLTYGTFSISLVAYFTANQTVRGSDSALVRIVPAPLLSRINNGEEGRTISAASALEVTGANSYDPDMTFVEGISGTGAGIQYAWSCVTAQSADGFVGLRNTSAPCPAELLPSGTTAESFSVSADALSSVRLDTEQYIRYGLVVRKASISTLLNGTDVVVQRQSAQAAVTYRLDPDSSLRFEELSAIDITSNRSDVVVTRRINYFEDVIIRPQAVDDATRWTYQLLEPDENARQFLALPSTRIPFAGYWGNNPNDLFTREPLGLRAGALLPNTDYVLAIIYNTPGFEQNTALVRLRTTEAPQVRFPPLVQTQGTDQSIFYASAGASYESAEFKFYFIATDSDGTDFCLDGCSGLPFVQFQLKTSGEYTVRVEMYDAEGRSLLAMAMNEEPIVVSSSVPLGANLTVFIEAIDRSFKTGDHAGYEMLGVDLAKHILLSGGTNQTIDSEILANYTAGLERVAGNAVPNTVQSANYINTASFLARLTPDTGVVYDEQTLYKLVNITRHAILRTPDSQVLRVIETLTAFYNTTPELVLYHQAGGTTRRRLLQEPEGTDRVQAIWIDMYKWLEDAIILGGLKTTSCGFVASFSTANVNGTGTFAGGLSSSRQLRSTRRDWGYPLRQQQGEREQLRGEIVIVPNATLPVQLPERLDPVLLTVGHMCNAEQGNRLQAGDATFTWCPELFQGGVDNLFMSLAVSPDFVYLSNIQGGKPSYSDHLVTTHVSRLDGNMLVDSALQIDKCYAVDVPLNQDAVSGLVADPDAAARTSITTTTVDLDALALHGSHYEHLSAGAVAPNVMNDSWSHWTAASERLSGDVEMDAALSAVPVTRQVIGDIYGLNLYPEKPYDVRDPVLFSYYSPRTDANSQTEVIAVPPGTVRQAGDGAGAVDSTVSAPGRVFARVTSDVTGPWVVGERAVWLGGSFLLEGFALTAWQIAAIVLGLLFFIIVAIMASWTVATRYFFVIGAPPPMTEDMVYLERDVYGRGTVIDVNDDTGFAVTGGYEYTDDATARSMLGPAAFTVGPVGSNEDSEMQEGGSYELEDGDGASEVAAGDGLDTDSDEGGDDGGDDSDSIAPSAASVDSAVMSAAGGSMAGAAAPAPSGSDMGDIGSIREGSQLSELSSDPQRAPQ</sequence>
<proteinExistence type="predicted"/>
<comment type="caution">
    <text evidence="1">The sequence shown here is derived from an EMBL/GenBank/DDBJ whole genome shotgun (WGS) entry which is preliminary data.</text>
</comment>
<dbReference type="Proteomes" id="UP000798662">
    <property type="component" value="Chromosome 3"/>
</dbReference>
<evidence type="ECO:0000313" key="1">
    <source>
        <dbReference type="EMBL" id="KAK1866990.1"/>
    </source>
</evidence>
<organism evidence="1 2">
    <name type="scientific">Pyropia yezoensis</name>
    <name type="common">Susabi-nori</name>
    <name type="synonym">Porphyra yezoensis</name>
    <dbReference type="NCBI Taxonomy" id="2788"/>
    <lineage>
        <taxon>Eukaryota</taxon>
        <taxon>Rhodophyta</taxon>
        <taxon>Bangiophyceae</taxon>
        <taxon>Bangiales</taxon>
        <taxon>Bangiaceae</taxon>
        <taxon>Pyropia</taxon>
    </lineage>
</organism>
<reference evidence="1" key="1">
    <citation type="submission" date="2019-11" db="EMBL/GenBank/DDBJ databases">
        <title>Nori genome reveals adaptations in red seaweeds to the harsh intertidal environment.</title>
        <authorList>
            <person name="Wang D."/>
            <person name="Mao Y."/>
        </authorList>
    </citation>
    <scope>NUCLEOTIDE SEQUENCE</scope>
    <source>
        <tissue evidence="1">Gametophyte</tissue>
    </source>
</reference>